<evidence type="ECO:0000256" key="10">
    <source>
        <dbReference type="HAMAP-Rule" id="MF_00061"/>
    </source>
</evidence>
<comment type="catalytic activity">
    <reaction evidence="10">
        <text>4-CDP-2-C-methyl-D-erythritol + ATP = 4-CDP-2-C-methyl-D-erythritol 2-phosphate + ADP + H(+)</text>
        <dbReference type="Rhea" id="RHEA:18437"/>
        <dbReference type="ChEBI" id="CHEBI:15378"/>
        <dbReference type="ChEBI" id="CHEBI:30616"/>
        <dbReference type="ChEBI" id="CHEBI:57823"/>
        <dbReference type="ChEBI" id="CHEBI:57919"/>
        <dbReference type="ChEBI" id="CHEBI:456216"/>
        <dbReference type="EC" id="2.7.1.148"/>
    </reaction>
</comment>
<dbReference type="Pfam" id="PF08544">
    <property type="entry name" value="GHMP_kinases_C"/>
    <property type="match status" value="1"/>
</dbReference>
<dbReference type="Pfam" id="PF00288">
    <property type="entry name" value="GHMP_kinases_N"/>
    <property type="match status" value="1"/>
</dbReference>
<feature type="binding site" evidence="10">
    <location>
        <begin position="104"/>
        <end position="114"/>
    </location>
    <ligand>
        <name>ATP</name>
        <dbReference type="ChEBI" id="CHEBI:30616"/>
    </ligand>
</feature>
<dbReference type="InterPro" id="IPR013750">
    <property type="entry name" value="GHMP_kinase_C_dom"/>
</dbReference>
<dbReference type="RefSeq" id="WP_006003242.1">
    <property type="nucleotide sequence ID" value="NZ_BAET01000007.1"/>
</dbReference>
<accession>H5T8X6</accession>
<dbReference type="GO" id="GO:0005524">
    <property type="term" value="F:ATP binding"/>
    <property type="evidence" value="ECO:0007669"/>
    <property type="project" value="UniProtKB-UniRule"/>
</dbReference>
<dbReference type="Proteomes" id="UP000053586">
    <property type="component" value="Unassembled WGS sequence"/>
</dbReference>
<gene>
    <name evidence="10 13" type="primary">ispE</name>
    <name evidence="13" type="ORF">GPUN_0613</name>
</gene>
<feature type="domain" description="GHMP kinase N-terminal" evidence="11">
    <location>
        <begin position="75"/>
        <end position="153"/>
    </location>
</feature>
<dbReference type="GO" id="GO:0016114">
    <property type="term" value="P:terpenoid biosynthetic process"/>
    <property type="evidence" value="ECO:0007669"/>
    <property type="project" value="UniProtKB-UniRule"/>
</dbReference>
<evidence type="ECO:0000256" key="9">
    <source>
        <dbReference type="ARBA" id="ARBA00032554"/>
    </source>
</evidence>
<keyword evidence="7 10" id="KW-0067">ATP-binding</keyword>
<keyword evidence="6 10" id="KW-0418">Kinase</keyword>
<dbReference type="PANTHER" id="PTHR43527">
    <property type="entry name" value="4-DIPHOSPHOCYTIDYL-2-C-METHYL-D-ERYTHRITOL KINASE, CHLOROPLASTIC"/>
    <property type="match status" value="1"/>
</dbReference>
<dbReference type="GO" id="GO:0019288">
    <property type="term" value="P:isopentenyl diphosphate biosynthetic process, methylerythritol 4-phosphate pathway"/>
    <property type="evidence" value="ECO:0007669"/>
    <property type="project" value="UniProtKB-UniRule"/>
</dbReference>
<keyword evidence="8 10" id="KW-0414">Isoprene biosynthesis</keyword>
<feature type="active site" evidence="10">
    <location>
        <position position="146"/>
    </location>
</feature>
<comment type="pathway">
    <text evidence="10">Isoprenoid biosynthesis; isopentenyl diphosphate biosynthesis via DXP pathway; isopentenyl diphosphate from 1-deoxy-D-xylulose 5-phosphate: step 3/6.</text>
</comment>
<evidence type="ECO:0000256" key="3">
    <source>
        <dbReference type="ARBA" id="ARBA00017473"/>
    </source>
</evidence>
<dbReference type="InterPro" id="IPR036554">
    <property type="entry name" value="GHMP_kinase_C_sf"/>
</dbReference>
<dbReference type="STRING" id="56804.BAE46_08040"/>
<evidence type="ECO:0000313" key="14">
    <source>
        <dbReference type="Proteomes" id="UP000053586"/>
    </source>
</evidence>
<dbReference type="HAMAP" id="MF_00061">
    <property type="entry name" value="IspE"/>
    <property type="match status" value="1"/>
</dbReference>
<reference evidence="13 14" key="2">
    <citation type="journal article" date="2017" name="Antonie Van Leeuwenhoek">
        <title>Rhizobium rhizosphaerae sp. nov., a novel species isolated from rice rhizosphere.</title>
        <authorList>
            <person name="Zhao J.J."/>
            <person name="Zhang J."/>
            <person name="Zhang R.J."/>
            <person name="Zhang C.W."/>
            <person name="Yin H.Q."/>
            <person name="Zhang X.X."/>
        </authorList>
    </citation>
    <scope>NUCLEOTIDE SEQUENCE [LARGE SCALE GENOMIC DNA]</scope>
    <source>
        <strain evidence="13 14">ACAM 611</strain>
    </source>
</reference>
<dbReference type="eggNOG" id="COG1947">
    <property type="taxonomic scope" value="Bacteria"/>
</dbReference>
<feature type="domain" description="GHMP kinase C-terminal" evidence="12">
    <location>
        <begin position="213"/>
        <end position="267"/>
    </location>
</feature>
<dbReference type="InterPro" id="IPR014721">
    <property type="entry name" value="Ribsml_uS5_D2-typ_fold_subgr"/>
</dbReference>
<evidence type="ECO:0000256" key="7">
    <source>
        <dbReference type="ARBA" id="ARBA00022840"/>
    </source>
</evidence>
<dbReference type="InterPro" id="IPR020568">
    <property type="entry name" value="Ribosomal_Su5_D2-typ_SF"/>
</dbReference>
<keyword evidence="14" id="KW-1185">Reference proteome</keyword>
<dbReference type="GO" id="GO:0050515">
    <property type="term" value="F:4-(cytidine 5'-diphospho)-2-C-methyl-D-erythritol kinase activity"/>
    <property type="evidence" value="ECO:0007669"/>
    <property type="project" value="UniProtKB-UniRule"/>
</dbReference>
<dbReference type="SUPFAM" id="SSF55060">
    <property type="entry name" value="GHMP Kinase, C-terminal domain"/>
    <property type="match status" value="1"/>
</dbReference>
<dbReference type="Gene3D" id="3.30.70.890">
    <property type="entry name" value="GHMP kinase, C-terminal domain"/>
    <property type="match status" value="1"/>
</dbReference>
<reference evidence="13 14" key="1">
    <citation type="journal article" date="2012" name="J. Bacteriol.">
        <title>Genome sequence of proteorhodopsin-containing sea ice bacterium Glaciecola punicea ACAM 611T.</title>
        <authorList>
            <person name="Qin Q.-L."/>
            <person name="Xie B.-B."/>
            <person name="Shu Y.-L."/>
            <person name="Rong J.-C."/>
            <person name="Zhao D.-L."/>
            <person name="Zhang X.-Y."/>
            <person name="Chen X.-L."/>
            <person name="Zhou B.-C."/>
            <person name="Zhanga Y.-Z."/>
        </authorList>
    </citation>
    <scope>NUCLEOTIDE SEQUENCE [LARGE SCALE GENOMIC DNA]</scope>
    <source>
        <strain evidence="13 14">ACAM 611</strain>
    </source>
</reference>
<dbReference type="InterPro" id="IPR004424">
    <property type="entry name" value="IspE"/>
</dbReference>
<protein>
    <recommendedName>
        <fullName evidence="3 10">4-diphosphocytidyl-2-C-methyl-D-erythritol kinase</fullName>
        <shortName evidence="10">CMK</shortName>
        <ecNumber evidence="2 10">2.7.1.148</ecNumber>
    </recommendedName>
    <alternativeName>
        <fullName evidence="9 10">4-(cytidine-5'-diphospho)-2-C-methyl-D-erythritol kinase</fullName>
    </alternativeName>
</protein>
<name>H5T8X6_9ALTE</name>
<organism evidence="13 14">
    <name type="scientific">Glaciecola punicea ACAM 611</name>
    <dbReference type="NCBI Taxonomy" id="1121923"/>
    <lineage>
        <taxon>Bacteria</taxon>
        <taxon>Pseudomonadati</taxon>
        <taxon>Pseudomonadota</taxon>
        <taxon>Gammaproteobacteria</taxon>
        <taxon>Alteromonadales</taxon>
        <taxon>Alteromonadaceae</taxon>
        <taxon>Glaciecola</taxon>
    </lineage>
</organism>
<evidence type="ECO:0000259" key="11">
    <source>
        <dbReference type="Pfam" id="PF00288"/>
    </source>
</evidence>
<evidence type="ECO:0000256" key="5">
    <source>
        <dbReference type="ARBA" id="ARBA00022741"/>
    </source>
</evidence>
<evidence type="ECO:0000259" key="12">
    <source>
        <dbReference type="Pfam" id="PF08544"/>
    </source>
</evidence>
<sequence>MEPVSPAIKPTLEWWPSPAKINLFLHICGRHENGYHELQTLFQLLDYGDKIGIELNALSNVTLSDNIDGVKTQDNLIYKAACLLLPYRSNPSLGANIYVRKKIPMGAGLGGGSSNAATVLVALNYLWQCNLRQSELLLLGKSLGADVPVFVNGHSAFAHGIGDKLSNTHIEPAYYLIATPDAHISTQAIFTHPDLPRNSHKLDINEYKFALTRNDCEKLVCNLQPEVANLLNRLLHYAPSRMTGTGASVFAKFTTLERAKDVMQYLPDRVTAFVAKGLDVSPLHVKLAQCT</sequence>
<dbReference type="Gene3D" id="3.30.230.10">
    <property type="match status" value="1"/>
</dbReference>
<evidence type="ECO:0000256" key="1">
    <source>
        <dbReference type="ARBA" id="ARBA00009684"/>
    </source>
</evidence>
<keyword evidence="4 10" id="KW-0808">Transferase</keyword>
<dbReference type="EMBL" id="BAET01000007">
    <property type="protein sequence ID" value="GAB54753.1"/>
    <property type="molecule type" value="Genomic_DNA"/>
</dbReference>
<evidence type="ECO:0000256" key="8">
    <source>
        <dbReference type="ARBA" id="ARBA00023229"/>
    </source>
</evidence>
<evidence type="ECO:0000256" key="4">
    <source>
        <dbReference type="ARBA" id="ARBA00022679"/>
    </source>
</evidence>
<comment type="similarity">
    <text evidence="1 10">Belongs to the GHMP kinase family. IspE subfamily.</text>
</comment>
<dbReference type="EC" id="2.7.1.148" evidence="2 10"/>
<dbReference type="PANTHER" id="PTHR43527:SF2">
    <property type="entry name" value="4-DIPHOSPHOCYTIDYL-2-C-METHYL-D-ERYTHRITOL KINASE, CHLOROPLASTIC"/>
    <property type="match status" value="1"/>
</dbReference>
<dbReference type="PIRSF" id="PIRSF010376">
    <property type="entry name" value="IspE"/>
    <property type="match status" value="1"/>
</dbReference>
<feature type="active site" evidence="10">
    <location>
        <position position="20"/>
    </location>
</feature>
<comment type="caution">
    <text evidence="13">The sequence shown here is derived from an EMBL/GenBank/DDBJ whole genome shotgun (WGS) entry which is preliminary data.</text>
</comment>
<dbReference type="InterPro" id="IPR006204">
    <property type="entry name" value="GHMP_kinase_N_dom"/>
</dbReference>
<evidence type="ECO:0000313" key="13">
    <source>
        <dbReference type="EMBL" id="GAB54753.1"/>
    </source>
</evidence>
<comment type="function">
    <text evidence="10">Catalyzes the phosphorylation of the position 2 hydroxy group of 4-diphosphocytidyl-2C-methyl-D-erythritol.</text>
</comment>
<dbReference type="SUPFAM" id="SSF54211">
    <property type="entry name" value="Ribosomal protein S5 domain 2-like"/>
    <property type="match status" value="1"/>
</dbReference>
<dbReference type="AlphaFoldDB" id="H5T8X6"/>
<evidence type="ECO:0000256" key="2">
    <source>
        <dbReference type="ARBA" id="ARBA00012052"/>
    </source>
</evidence>
<dbReference type="NCBIfam" id="TIGR00154">
    <property type="entry name" value="ispE"/>
    <property type="match status" value="1"/>
</dbReference>
<keyword evidence="5 10" id="KW-0547">Nucleotide-binding</keyword>
<proteinExistence type="inferred from homology"/>
<evidence type="ECO:0000256" key="6">
    <source>
        <dbReference type="ARBA" id="ARBA00022777"/>
    </source>
</evidence>
<dbReference type="UniPathway" id="UPA00056">
    <property type="reaction ID" value="UER00094"/>
</dbReference>